<dbReference type="STRING" id="595528.A0A0D2WSL7"/>
<dbReference type="Proteomes" id="UP000008743">
    <property type="component" value="Unassembled WGS sequence"/>
</dbReference>
<dbReference type="InterPro" id="IPR003386">
    <property type="entry name" value="LACT/PDAT_acylTrfase"/>
</dbReference>
<dbReference type="PANTHER" id="PTHR11440">
    <property type="entry name" value="LECITHIN-CHOLESTEROL ACYLTRANSFERASE-RELATED"/>
    <property type="match status" value="1"/>
</dbReference>
<dbReference type="GO" id="GO:0006629">
    <property type="term" value="P:lipid metabolic process"/>
    <property type="evidence" value="ECO:0007669"/>
    <property type="project" value="InterPro"/>
</dbReference>
<dbReference type="EMBL" id="KE346368">
    <property type="protein sequence ID" value="KJE95205.1"/>
    <property type="molecule type" value="Genomic_DNA"/>
</dbReference>
<dbReference type="InterPro" id="IPR029058">
    <property type="entry name" value="AB_hydrolase_fold"/>
</dbReference>
<name>A0A0D2WSL7_CAPO3</name>
<gene>
    <name evidence="2" type="ORF">CAOG_005682</name>
</gene>
<dbReference type="GO" id="GO:0008374">
    <property type="term" value="F:O-acyltransferase activity"/>
    <property type="evidence" value="ECO:0007669"/>
    <property type="project" value="InterPro"/>
</dbReference>
<reference evidence="3" key="2">
    <citation type="submission" date="2011-02" db="EMBL/GenBank/DDBJ databases">
        <title>The Genome Sequence of Capsaspora owczarzaki ATCC 30864.</title>
        <authorList>
            <person name="Russ C."/>
            <person name="Cuomo C."/>
            <person name="Burger G."/>
            <person name="Gray M.W."/>
            <person name="Holland P.W.H."/>
            <person name="King N."/>
            <person name="Lang F.B.F."/>
            <person name="Roger A.J."/>
            <person name="Ruiz-Trillo I."/>
            <person name="Young S.K."/>
            <person name="Zeng Q."/>
            <person name="Gargeya S."/>
            <person name="Alvarado L."/>
            <person name="Berlin A."/>
            <person name="Chapman S.B."/>
            <person name="Chen Z."/>
            <person name="Freedman E."/>
            <person name="Gellesch M."/>
            <person name="Goldberg J."/>
            <person name="Griggs A."/>
            <person name="Gujja S."/>
            <person name="Heilman E."/>
            <person name="Heiman D."/>
            <person name="Howarth C."/>
            <person name="Mehta T."/>
            <person name="Neiman D."/>
            <person name="Pearson M."/>
            <person name="Roberts A."/>
            <person name="Saif S."/>
            <person name="Shea T."/>
            <person name="Shenoy N."/>
            <person name="Sisk P."/>
            <person name="Stolte C."/>
            <person name="Sykes S."/>
            <person name="White J."/>
            <person name="Yandava C."/>
            <person name="Haas B."/>
            <person name="Nusbaum C."/>
            <person name="Birren B."/>
        </authorList>
    </citation>
    <scope>NUCLEOTIDE SEQUENCE</scope>
    <source>
        <strain evidence="3">ATCC 30864</strain>
    </source>
</reference>
<evidence type="ECO:0000313" key="2">
    <source>
        <dbReference type="EMBL" id="KJE95205.1"/>
    </source>
</evidence>
<accession>A0A0D2WSL7</accession>
<proteinExistence type="predicted"/>
<dbReference type="Gene3D" id="3.40.50.1820">
    <property type="entry name" value="alpha/beta hydrolase"/>
    <property type="match status" value="2"/>
</dbReference>
<keyword evidence="1" id="KW-0732">Signal</keyword>
<dbReference type="RefSeq" id="XP_004346355.1">
    <property type="nucleotide sequence ID" value="XM_004346305.2"/>
</dbReference>
<reference evidence="2" key="1">
    <citation type="submission" date="2011-02" db="EMBL/GenBank/DDBJ databases">
        <title>The Genome Sequence of Capsaspora owczarzaki ATCC 30864.</title>
        <authorList>
            <consortium name="The Broad Institute Genome Sequencing Platform"/>
            <person name="Russ C."/>
            <person name="Cuomo C."/>
            <person name="Burger G."/>
            <person name="Gray M.W."/>
            <person name="Holland P.W.H."/>
            <person name="King N."/>
            <person name="Lang F.B.F."/>
            <person name="Roger A.J."/>
            <person name="Ruiz-Trillo I."/>
            <person name="Young S.K."/>
            <person name="Zeng Q."/>
            <person name="Gargeya S."/>
            <person name="Alvarado L."/>
            <person name="Berlin A."/>
            <person name="Chapman S.B."/>
            <person name="Chen Z."/>
            <person name="Freedman E."/>
            <person name="Gellesch M."/>
            <person name="Goldberg J."/>
            <person name="Griggs A."/>
            <person name="Gujja S."/>
            <person name="Heilman E."/>
            <person name="Heiman D."/>
            <person name="Howarth C."/>
            <person name="Mehta T."/>
            <person name="Neiman D."/>
            <person name="Pearson M."/>
            <person name="Roberts A."/>
            <person name="Saif S."/>
            <person name="Shea T."/>
            <person name="Shenoy N."/>
            <person name="Sisk P."/>
            <person name="Stolte C."/>
            <person name="Sykes S."/>
            <person name="White J."/>
            <person name="Yandava C."/>
            <person name="Haas B."/>
            <person name="Nusbaum C."/>
            <person name="Birren B."/>
        </authorList>
    </citation>
    <scope>NUCLEOTIDE SEQUENCE</scope>
    <source>
        <strain evidence="2">ATCC 30864</strain>
    </source>
</reference>
<dbReference type="EMBL" id="KE346368">
    <property type="protein sequence ID" value="KJE95204.1"/>
    <property type="molecule type" value="Genomic_DNA"/>
</dbReference>
<protein>
    <submittedName>
        <fullName evidence="2">Uncharacterized protein</fullName>
    </submittedName>
</protein>
<dbReference type="OrthoDB" id="190846at2759"/>
<organism evidence="2 3">
    <name type="scientific">Capsaspora owczarzaki (strain ATCC 30864)</name>
    <dbReference type="NCBI Taxonomy" id="595528"/>
    <lineage>
        <taxon>Eukaryota</taxon>
        <taxon>Filasterea</taxon>
        <taxon>Capsaspora</taxon>
    </lineage>
</organism>
<dbReference type="InParanoid" id="A0A0D2WSL7"/>
<sequence>MFKQSALLLMVAAVACTHALPIRQQEAPVTPSGAQIGEYDPCVHPIVMIPGLGASVLDYYLTSEYKFIHPECELLYPRNKWSSGINRLWPSIESSDIIPPHHIRECWEDMIQVFFNSTTLESTNQVGVLVRPRDYGGIEGIANLFAVESDYGFGFSAVYERWANTLIHKTPGYVDHMNVRGAPYDFRMVACDSALQSMYSDLKTLIEDTYELTRSCATGPRKVFVSTHSLGGPYYLHFLNTFVNQTWKDLYLESFLSVSSPFLGASMAYSTAISGNSEGLPGSSYAFLPVERLMGGVLWMIPNGDYFGTQPLVQVGNRNYTAQLTDVENSLPSLLRQLPLDRSGAIDILQKVIQPRGNPLPPNTTMHCMYGTTLPTEGFDYYADINATTVNPNKYREPVIRNGKVLLSGADPLLLLPMNSTNPYYDDAIQGDKVVQLPSLTLCQNWVGNNAGHGVEIVPFAGQEHVGLLKSDPFMAYIMGVMDAANKASALAAAALLQQ</sequence>
<dbReference type="SUPFAM" id="SSF53474">
    <property type="entry name" value="alpha/beta-Hydrolases"/>
    <property type="match status" value="1"/>
</dbReference>
<dbReference type="eggNOG" id="KOG2369">
    <property type="taxonomic scope" value="Eukaryota"/>
</dbReference>
<dbReference type="OMA" id="LAYKMCC"/>
<evidence type="ECO:0000256" key="1">
    <source>
        <dbReference type="SAM" id="SignalP"/>
    </source>
</evidence>
<dbReference type="Pfam" id="PF02450">
    <property type="entry name" value="LCAT"/>
    <property type="match status" value="2"/>
</dbReference>
<dbReference type="PROSITE" id="PS51257">
    <property type="entry name" value="PROKAR_LIPOPROTEIN"/>
    <property type="match status" value="1"/>
</dbReference>
<dbReference type="AlphaFoldDB" id="A0A0D2WSL7"/>
<evidence type="ECO:0000313" key="3">
    <source>
        <dbReference type="Proteomes" id="UP000008743"/>
    </source>
</evidence>
<keyword evidence="3" id="KW-1185">Reference proteome</keyword>
<feature type="chain" id="PRO_5007395548" evidence="1">
    <location>
        <begin position="20"/>
        <end position="499"/>
    </location>
</feature>
<feature type="signal peptide" evidence="1">
    <location>
        <begin position="1"/>
        <end position="19"/>
    </location>
</feature>